<dbReference type="GO" id="GO:0030288">
    <property type="term" value="C:outer membrane-bounded periplasmic space"/>
    <property type="evidence" value="ECO:0007669"/>
    <property type="project" value="TreeGrafter"/>
</dbReference>
<dbReference type="InterPro" id="IPR026045">
    <property type="entry name" value="Ferric-bd"/>
</dbReference>
<dbReference type="InterPro" id="IPR017663">
    <property type="entry name" value="ABC_2-AEP-bd"/>
</dbReference>
<keyword evidence="4" id="KW-1185">Reference proteome</keyword>
<dbReference type="Pfam" id="PF13343">
    <property type="entry name" value="SBP_bac_6"/>
    <property type="match status" value="1"/>
</dbReference>
<evidence type="ECO:0000256" key="2">
    <source>
        <dbReference type="PIRSR" id="PIRSR002825-1"/>
    </source>
</evidence>
<dbReference type="Proteomes" id="UP000017081">
    <property type="component" value="Unassembled WGS sequence"/>
</dbReference>
<proteinExistence type="predicted"/>
<comment type="caution">
    <text evidence="3">The sequence shown here is derived from an EMBL/GenBank/DDBJ whole genome shotgun (WGS) entry which is preliminary data.</text>
</comment>
<evidence type="ECO:0000313" key="4">
    <source>
        <dbReference type="Proteomes" id="UP000017081"/>
    </source>
</evidence>
<reference evidence="3 4" key="1">
    <citation type="submission" date="2013-08" db="EMBL/GenBank/DDBJ databases">
        <authorList>
            <person name="Weinstock G."/>
            <person name="Sodergren E."/>
            <person name="Wylie T."/>
            <person name="Fulton L."/>
            <person name="Fulton R."/>
            <person name="Fronick C."/>
            <person name="O'Laughlin M."/>
            <person name="Godfrey J."/>
            <person name="Miner T."/>
            <person name="Herter B."/>
            <person name="Appelbaum E."/>
            <person name="Cordes M."/>
            <person name="Lek S."/>
            <person name="Wollam A."/>
            <person name="Pepin K.H."/>
            <person name="Palsikar V.B."/>
            <person name="Mitreva M."/>
            <person name="Wilson R.K."/>
        </authorList>
    </citation>
    <scope>NUCLEOTIDE SEQUENCE [LARGE SCALE GENOMIC DNA]</scope>
    <source>
        <strain evidence="3 4">ATCC BAA-474</strain>
    </source>
</reference>
<evidence type="ECO:0000256" key="1">
    <source>
        <dbReference type="ARBA" id="ARBA00022729"/>
    </source>
</evidence>
<dbReference type="Gene3D" id="3.40.190.10">
    <property type="entry name" value="Periplasmic binding protein-like II"/>
    <property type="match status" value="2"/>
</dbReference>
<dbReference type="NCBIfam" id="TIGR03261">
    <property type="entry name" value="phnS2"/>
    <property type="match status" value="1"/>
</dbReference>
<protein>
    <submittedName>
        <fullName evidence="3">Putative 2-aminoethylphosphonate ABC transporter, periplasmic 2-aminoethylphosphonate-binding protein</fullName>
    </submittedName>
</protein>
<dbReference type="AlphaFoldDB" id="U7VDY8"/>
<gene>
    <name evidence="3" type="ORF">HMPREF0202_00417</name>
</gene>
<keyword evidence="2" id="KW-0479">Metal-binding</keyword>
<keyword evidence="1" id="KW-0732">Signal</keyword>
<dbReference type="CDD" id="cd13544">
    <property type="entry name" value="PBP2_Fbp_like_1"/>
    <property type="match status" value="1"/>
</dbReference>
<accession>U7VDY8</accession>
<dbReference type="PROSITE" id="PS51257">
    <property type="entry name" value="PROKAR_LIPOPROTEIN"/>
    <property type="match status" value="1"/>
</dbReference>
<keyword evidence="2" id="KW-0408">Iron</keyword>
<name>U7VDY8_9FUSO</name>
<dbReference type="STRING" id="1319815.HMPREF0202_00417"/>
<dbReference type="PANTHER" id="PTHR30006:SF2">
    <property type="entry name" value="ABC TRANSPORTER SUBSTRATE-BINDING PROTEIN"/>
    <property type="match status" value="1"/>
</dbReference>
<dbReference type="HOGENOM" id="CLU_026974_0_1_0"/>
<feature type="binding site" evidence="2">
    <location>
        <position position="236"/>
    </location>
    <ligand>
        <name>Fe cation</name>
        <dbReference type="ChEBI" id="CHEBI:24875"/>
    </ligand>
</feature>
<dbReference type="PATRIC" id="fig|1319815.3.peg.401"/>
<dbReference type="GO" id="GO:0030976">
    <property type="term" value="F:thiamine pyrophosphate binding"/>
    <property type="evidence" value="ECO:0007669"/>
    <property type="project" value="TreeGrafter"/>
</dbReference>
<sequence length="349" mass="38494">MTFNKKILGSLVLATLLTSCGSSEKPVSKDNKTKEITVYTALENEQIPEYLQSFKEQYPNIKLNIVRESTGVIVSRVLAEKDNPQADVIWGTAATGLLVLDEANLLKEYSPKDIEKINPKFKDNTGKDPKWVGNNAWMTAISVNTIEMKKLGLEEPKNFSDLLKPEYKGLISMPNPASSGTGFLTVSALVQLLGEEKAWEYMASLDNNMGVYTHSGSKPAKTAASGEYPIGISYGYPGIKIKNDGAPINVYFPSEGSGWDSEANALINKKNIKDEAKVFLDWAISEDAMKMYAKSYAIVSRDINVAPPKGFPENPITQLIANDFSWAAANKERILTTWETKFGSKTEKK</sequence>
<dbReference type="eggNOG" id="COG1840">
    <property type="taxonomic scope" value="Bacteria"/>
</dbReference>
<dbReference type="PANTHER" id="PTHR30006">
    <property type="entry name" value="THIAMINE-BINDING PERIPLASMIC PROTEIN-RELATED"/>
    <property type="match status" value="1"/>
</dbReference>
<evidence type="ECO:0000313" key="3">
    <source>
        <dbReference type="EMBL" id="ERT69725.1"/>
    </source>
</evidence>
<dbReference type="PIRSF" id="PIRSF002825">
    <property type="entry name" value="CfbpA"/>
    <property type="match status" value="1"/>
</dbReference>
<dbReference type="GO" id="GO:0046872">
    <property type="term" value="F:metal ion binding"/>
    <property type="evidence" value="ECO:0007669"/>
    <property type="project" value="UniProtKB-KW"/>
</dbReference>
<dbReference type="GO" id="GO:0015888">
    <property type="term" value="P:thiamine transport"/>
    <property type="evidence" value="ECO:0007669"/>
    <property type="project" value="TreeGrafter"/>
</dbReference>
<organism evidence="3 4">
    <name type="scientific">Cetobacterium somerae ATCC BAA-474</name>
    <dbReference type="NCBI Taxonomy" id="1319815"/>
    <lineage>
        <taxon>Bacteria</taxon>
        <taxon>Fusobacteriati</taxon>
        <taxon>Fusobacteriota</taxon>
        <taxon>Fusobacteriia</taxon>
        <taxon>Fusobacteriales</taxon>
        <taxon>Fusobacteriaceae</taxon>
        <taxon>Cetobacterium</taxon>
    </lineage>
</organism>
<dbReference type="RefSeq" id="WP_023049965.1">
    <property type="nucleotide sequence ID" value="NZ_CP173065.2"/>
</dbReference>
<dbReference type="EMBL" id="AXZF01000015">
    <property type="protein sequence ID" value="ERT69725.1"/>
    <property type="molecule type" value="Genomic_DNA"/>
</dbReference>
<dbReference type="GO" id="GO:0030975">
    <property type="term" value="F:thiamine binding"/>
    <property type="evidence" value="ECO:0007669"/>
    <property type="project" value="TreeGrafter"/>
</dbReference>
<dbReference type="SUPFAM" id="SSF53850">
    <property type="entry name" value="Periplasmic binding protein-like II"/>
    <property type="match status" value="1"/>
</dbReference>